<accession>A0A2L1GK71</accession>
<dbReference type="InterPro" id="IPR003593">
    <property type="entry name" value="AAA+_ATPase"/>
</dbReference>
<dbReference type="SUPFAM" id="SSF52540">
    <property type="entry name" value="P-loop containing nucleoside triphosphate hydrolases"/>
    <property type="match status" value="1"/>
</dbReference>
<feature type="binding site" evidence="8">
    <location>
        <position position="206"/>
    </location>
    <ligand>
        <name>ATP</name>
        <dbReference type="ChEBI" id="CHEBI:30616"/>
    </ligand>
</feature>
<evidence type="ECO:0000259" key="13">
    <source>
        <dbReference type="SMART" id="SM00760"/>
    </source>
</evidence>
<dbReference type="GO" id="GO:0005737">
    <property type="term" value="C:cytoplasm"/>
    <property type="evidence" value="ECO:0007669"/>
    <property type="project" value="UniProtKB-SubCell"/>
</dbReference>
<feature type="binding site" evidence="8">
    <location>
        <position position="207"/>
    </location>
    <ligand>
        <name>ATP</name>
        <dbReference type="ChEBI" id="CHEBI:30616"/>
    </ligand>
</feature>
<dbReference type="Gene3D" id="3.30.300.180">
    <property type="match status" value="1"/>
</dbReference>
<dbReference type="Pfam" id="PF08299">
    <property type="entry name" value="Bac_DnaA_C"/>
    <property type="match status" value="1"/>
</dbReference>
<evidence type="ECO:0000313" key="15">
    <source>
        <dbReference type="Proteomes" id="UP000239867"/>
    </source>
</evidence>
<keyword evidence="5 8" id="KW-0067">ATP-binding</keyword>
<evidence type="ECO:0000256" key="3">
    <source>
        <dbReference type="ARBA" id="ARBA00022705"/>
    </source>
</evidence>
<evidence type="ECO:0000256" key="1">
    <source>
        <dbReference type="ARBA" id="ARBA00006583"/>
    </source>
</evidence>
<name>A0A2L1GK71_9BACT</name>
<dbReference type="InterPro" id="IPR027417">
    <property type="entry name" value="P-loop_NTPase"/>
</dbReference>
<feature type="domain" description="AAA+ ATPase" evidence="12">
    <location>
        <begin position="192"/>
        <end position="319"/>
    </location>
</feature>
<dbReference type="InterPro" id="IPR013159">
    <property type="entry name" value="DnaA_C"/>
</dbReference>
<comment type="domain">
    <text evidence="8">Domain I is involved in oligomerization and binding regulators, domain II is flexibile and of varying length in different bacteria, domain III forms the AAA+ region, while domain IV binds dsDNA.</text>
</comment>
<evidence type="ECO:0000256" key="4">
    <source>
        <dbReference type="ARBA" id="ARBA00022741"/>
    </source>
</evidence>
<organism evidence="14 15">
    <name type="scientific">Desulfobulbus oralis</name>
    <dbReference type="NCBI Taxonomy" id="1986146"/>
    <lineage>
        <taxon>Bacteria</taxon>
        <taxon>Pseudomonadati</taxon>
        <taxon>Thermodesulfobacteriota</taxon>
        <taxon>Desulfobulbia</taxon>
        <taxon>Desulfobulbales</taxon>
        <taxon>Desulfobulbaceae</taxon>
        <taxon>Desulfobulbus</taxon>
    </lineage>
</organism>
<feature type="region of interest" description="Domain I, interacts with DnaA modulators" evidence="8">
    <location>
        <begin position="1"/>
        <end position="129"/>
    </location>
</feature>
<protein>
    <recommendedName>
        <fullName evidence="8 9">Chromosomal replication initiator protein DnaA</fullName>
    </recommendedName>
</protein>
<evidence type="ECO:0000259" key="12">
    <source>
        <dbReference type="SMART" id="SM00382"/>
    </source>
</evidence>
<comment type="similarity">
    <text evidence="1 8 11">Belongs to the DnaA family.</text>
</comment>
<dbReference type="Gene3D" id="1.10.1750.10">
    <property type="match status" value="1"/>
</dbReference>
<keyword evidence="7 8" id="KW-0238">DNA-binding</keyword>
<dbReference type="GO" id="GO:0005886">
    <property type="term" value="C:plasma membrane"/>
    <property type="evidence" value="ECO:0007669"/>
    <property type="project" value="TreeGrafter"/>
</dbReference>
<dbReference type="SMART" id="SM00382">
    <property type="entry name" value="AAA"/>
    <property type="match status" value="1"/>
</dbReference>
<dbReference type="Pfam" id="PF00308">
    <property type="entry name" value="Bac_DnaA"/>
    <property type="match status" value="1"/>
</dbReference>
<dbReference type="SMART" id="SM00760">
    <property type="entry name" value="Bac_DnaA_C"/>
    <property type="match status" value="1"/>
</dbReference>
<keyword evidence="6 8" id="KW-0446">Lipid-binding</keyword>
<dbReference type="InterPro" id="IPR010921">
    <property type="entry name" value="Trp_repressor/repl_initiator"/>
</dbReference>
<dbReference type="Gene3D" id="3.40.50.300">
    <property type="entry name" value="P-loop containing nucleotide triphosphate hydrolases"/>
    <property type="match status" value="1"/>
</dbReference>
<dbReference type="GO" id="GO:0003688">
    <property type="term" value="F:DNA replication origin binding"/>
    <property type="evidence" value="ECO:0007669"/>
    <property type="project" value="UniProtKB-UniRule"/>
</dbReference>
<dbReference type="SUPFAM" id="SSF48295">
    <property type="entry name" value="TrpR-like"/>
    <property type="match status" value="1"/>
</dbReference>
<dbReference type="PANTHER" id="PTHR30050:SF2">
    <property type="entry name" value="CHROMOSOMAL REPLICATION INITIATOR PROTEIN DNAA"/>
    <property type="match status" value="1"/>
</dbReference>
<dbReference type="GO" id="GO:0006275">
    <property type="term" value="P:regulation of DNA replication"/>
    <property type="evidence" value="ECO:0007669"/>
    <property type="project" value="UniProtKB-UniRule"/>
</dbReference>
<dbReference type="GO" id="GO:0006270">
    <property type="term" value="P:DNA replication initiation"/>
    <property type="evidence" value="ECO:0007669"/>
    <property type="project" value="UniProtKB-UniRule"/>
</dbReference>
<evidence type="ECO:0000256" key="2">
    <source>
        <dbReference type="ARBA" id="ARBA00022490"/>
    </source>
</evidence>
<comment type="subcellular location">
    <subcellularLocation>
        <location evidence="8">Cytoplasm</location>
    </subcellularLocation>
</comment>
<evidence type="ECO:0000256" key="9">
    <source>
        <dbReference type="NCBIfam" id="TIGR00362"/>
    </source>
</evidence>
<keyword evidence="3 8" id="KW-0235">DNA replication</keyword>
<dbReference type="GO" id="GO:0005524">
    <property type="term" value="F:ATP binding"/>
    <property type="evidence" value="ECO:0007669"/>
    <property type="project" value="UniProtKB-UniRule"/>
</dbReference>
<evidence type="ECO:0000256" key="5">
    <source>
        <dbReference type="ARBA" id="ARBA00022840"/>
    </source>
</evidence>
<feature type="domain" description="Chromosomal replication initiator DnaA C-terminal" evidence="13">
    <location>
        <begin position="403"/>
        <end position="471"/>
    </location>
</feature>
<comment type="subunit">
    <text evidence="8">Oligomerizes as a right-handed, spiral filament on DNA at oriC.</text>
</comment>
<feature type="binding site" evidence="8">
    <location>
        <position position="203"/>
    </location>
    <ligand>
        <name>ATP</name>
        <dbReference type="ChEBI" id="CHEBI:30616"/>
    </ligand>
</feature>
<evidence type="ECO:0000313" key="14">
    <source>
        <dbReference type="EMBL" id="AVD70062.1"/>
    </source>
</evidence>
<evidence type="ECO:0000256" key="8">
    <source>
        <dbReference type="HAMAP-Rule" id="MF_00377"/>
    </source>
</evidence>
<feature type="binding site" evidence="8">
    <location>
        <position position="205"/>
    </location>
    <ligand>
        <name>ATP</name>
        <dbReference type="ChEBI" id="CHEBI:30616"/>
    </ligand>
</feature>
<evidence type="ECO:0000256" key="11">
    <source>
        <dbReference type="RuleBase" id="RU004227"/>
    </source>
</evidence>
<dbReference type="InterPro" id="IPR001957">
    <property type="entry name" value="Chromosome_initiator_DnaA"/>
</dbReference>
<dbReference type="AlphaFoldDB" id="A0A2L1GK71"/>
<dbReference type="KEGG" id="deo:CAY53_00005"/>
<dbReference type="EMBL" id="CP021255">
    <property type="protein sequence ID" value="AVD70062.1"/>
    <property type="molecule type" value="Genomic_DNA"/>
</dbReference>
<sequence>MPAFVFVLQTAGSRFCLLLRSLLYPGPCLQPGPDRRPAGGIVFFAVFLSNHYLVVFCMLWDAVRNSLASTLPASEYELWIKPLVCQGDENDAMVLAGPDRFFCAWVEQRYLELIRQKHLAAGGQGRVALRVAGSGAPAAPDERQLRLPGLPRHEARLRSLHPAFTFDQFMVGESNILAQSACKALALNDYTFGRCLFMSSETGLGKSHLTQAVVHQVLRSAPATRLRYLTAQQFSAEMVQGLRTRTMDRFAERYLDDCDMLLLEDVHTLTGKNKTQEELNVVLDSLLKSGRRVILTSSLPPDRISGLDTDFKSRMTSGLLASIQAPAFETRVRIIQHKLAAQNMAVAGELVEYMAEQLTGDIRRMESAVMNVRARCRLRGSPPDLAMIREVLDGFACMPAQLTAEAICQHISSRFRVGREDLCSRSRKRSIVFPRQVAIYLTRKFTGHSLAEIGALYRRDHSTVLHAIRTITQKMAQNTAVREQVDLLSKDLEKRR</sequence>
<dbReference type="NCBIfam" id="TIGR00362">
    <property type="entry name" value="DnaA"/>
    <property type="match status" value="1"/>
</dbReference>
<dbReference type="CDD" id="cd06571">
    <property type="entry name" value="Bac_DnaA_C"/>
    <property type="match status" value="1"/>
</dbReference>
<evidence type="ECO:0000256" key="6">
    <source>
        <dbReference type="ARBA" id="ARBA00023121"/>
    </source>
</evidence>
<gene>
    <name evidence="8" type="primary">dnaA</name>
    <name evidence="14" type="ORF">CAY53_00005</name>
</gene>
<dbReference type="PANTHER" id="PTHR30050">
    <property type="entry name" value="CHROMOSOMAL REPLICATION INITIATOR PROTEIN DNAA"/>
    <property type="match status" value="1"/>
</dbReference>
<dbReference type="Gene3D" id="1.10.8.60">
    <property type="match status" value="1"/>
</dbReference>
<proteinExistence type="inferred from homology"/>
<evidence type="ECO:0000256" key="10">
    <source>
        <dbReference type="RuleBase" id="RU000577"/>
    </source>
</evidence>
<dbReference type="GO" id="GO:0008289">
    <property type="term" value="F:lipid binding"/>
    <property type="evidence" value="ECO:0007669"/>
    <property type="project" value="UniProtKB-KW"/>
</dbReference>
<dbReference type="InterPro" id="IPR038454">
    <property type="entry name" value="DnaA_N_sf"/>
</dbReference>
<dbReference type="Pfam" id="PF11638">
    <property type="entry name" value="DnaA_N"/>
    <property type="match status" value="1"/>
</dbReference>
<keyword evidence="2 8" id="KW-0963">Cytoplasm</keyword>
<evidence type="ECO:0000256" key="7">
    <source>
        <dbReference type="ARBA" id="ARBA00023125"/>
    </source>
</evidence>
<dbReference type="PRINTS" id="PR00051">
    <property type="entry name" value="DNAA"/>
</dbReference>
<reference evidence="14 15" key="1">
    <citation type="journal article" date="2018" name="MBio">
        <title>Insights into the evolution of host association through the isolation and characterization of a novel human periodontal pathobiont, Desulfobulbus oralis.</title>
        <authorList>
            <person name="Cross K.L."/>
            <person name="Chirania P."/>
            <person name="Xiong W."/>
            <person name="Beall C.J."/>
            <person name="Elkins J.G."/>
            <person name="Giannone R.J."/>
            <person name="Griffen A.L."/>
            <person name="Guss A.M."/>
            <person name="Hettich R.L."/>
            <person name="Joshi S.S."/>
            <person name="Mokrzan E.M."/>
            <person name="Martin R.K."/>
            <person name="Zhulin I.B."/>
            <person name="Leys E.J."/>
            <person name="Podar M."/>
        </authorList>
    </citation>
    <scope>NUCLEOTIDE SEQUENCE [LARGE SCALE GENOMIC DNA]</scope>
    <source>
        <strain evidence="14 15">ORNL</strain>
    </source>
</reference>
<comment type="function">
    <text evidence="8 10">Plays an essential role in the initiation and regulation of chromosomal replication. ATP-DnaA binds to the origin of replication (oriC) to initiate formation of the DNA replication initiation complex once per cell cycle. Binds the DnaA box (a 9 base pair repeat at the origin) and separates the double-stranded (ds)DNA. Forms a right-handed helical filament on oriC DNA; dsDNA binds to the exterior of the filament while single-stranded (ss)DNA is stabiized in the filament's interior. The ATP-DnaA-oriC complex binds and stabilizes one strand of the AT-rich DNA unwinding element (DUE), permitting loading of DNA polymerase. After initiation quickly degrades to an ADP-DnaA complex that is not apt for DNA replication. Binds acidic phospholipids.</text>
</comment>
<keyword evidence="15" id="KW-1185">Reference proteome</keyword>
<dbReference type="HAMAP" id="MF_00377">
    <property type="entry name" value="DnaA_bact"/>
    <property type="match status" value="1"/>
</dbReference>
<comment type="caution">
    <text evidence="8">Lacks conserved residue(s) required for the propagation of feature annotation.</text>
</comment>
<keyword evidence="4 8" id="KW-0547">Nucleotide-binding</keyword>
<dbReference type="Proteomes" id="UP000239867">
    <property type="component" value="Chromosome"/>
</dbReference>
<dbReference type="InterPro" id="IPR024633">
    <property type="entry name" value="DnaA_N_dom"/>
</dbReference>
<dbReference type="InterPro" id="IPR020591">
    <property type="entry name" value="Chromosome_initiator_DnaA-like"/>
</dbReference>
<dbReference type="InterPro" id="IPR013317">
    <property type="entry name" value="DnaA_dom"/>
</dbReference>
<feature type="region of interest" description="Domain IV, binds dsDNA" evidence="8">
    <location>
        <begin position="377"/>
        <end position="496"/>
    </location>
</feature>